<accession>A0A7W4Z5Q8</accession>
<dbReference type="RefSeq" id="WP_183408806.1">
    <property type="nucleotide sequence ID" value="NZ_JACHWY010000001.1"/>
</dbReference>
<proteinExistence type="predicted"/>
<dbReference type="AlphaFoldDB" id="A0A7W4Z5Q8"/>
<evidence type="ECO:0000313" key="1">
    <source>
        <dbReference type="EMBL" id="MBB3046100.1"/>
    </source>
</evidence>
<gene>
    <name evidence="1" type="ORF">FHR99_000336</name>
</gene>
<reference evidence="1 2" key="1">
    <citation type="submission" date="2020-08" db="EMBL/GenBank/DDBJ databases">
        <title>Genomic Encyclopedia of Type Strains, Phase III (KMG-III): the genomes of soil and plant-associated and newly described type strains.</title>
        <authorList>
            <person name="Whitman W."/>
        </authorList>
    </citation>
    <scope>NUCLEOTIDE SEQUENCE [LARGE SCALE GENOMIC DNA]</scope>
    <source>
        <strain evidence="1 2">CECT 8654</strain>
    </source>
</reference>
<comment type="caution">
    <text evidence="1">The sequence shown here is derived from an EMBL/GenBank/DDBJ whole genome shotgun (WGS) entry which is preliminary data.</text>
</comment>
<dbReference type="EMBL" id="JACHWY010000001">
    <property type="protein sequence ID" value="MBB3046100.1"/>
    <property type="molecule type" value="Genomic_DNA"/>
</dbReference>
<keyword evidence="2" id="KW-1185">Reference proteome</keyword>
<protein>
    <submittedName>
        <fullName evidence="1">Uncharacterized protein</fullName>
    </submittedName>
</protein>
<sequence>MAFGNLKSLLNEYFGAFARGDDVAPARRYFLEGYMTALVEMEHCAASDILQLIADSCESHLGKEAASVYQSDSPLMLHSHMRRAPVYPTSSS</sequence>
<organism evidence="1 2">
    <name type="scientific">Litorivivens lipolytica</name>
    <dbReference type="NCBI Taxonomy" id="1524264"/>
    <lineage>
        <taxon>Bacteria</taxon>
        <taxon>Pseudomonadati</taxon>
        <taxon>Pseudomonadota</taxon>
        <taxon>Gammaproteobacteria</taxon>
        <taxon>Litorivivens</taxon>
    </lineage>
</organism>
<dbReference type="Proteomes" id="UP000537130">
    <property type="component" value="Unassembled WGS sequence"/>
</dbReference>
<name>A0A7W4Z5Q8_9GAMM</name>
<evidence type="ECO:0000313" key="2">
    <source>
        <dbReference type="Proteomes" id="UP000537130"/>
    </source>
</evidence>